<dbReference type="GO" id="GO:0000122">
    <property type="term" value="P:negative regulation of transcription by RNA polymerase II"/>
    <property type="evidence" value="ECO:0007669"/>
    <property type="project" value="UniProtKB-ARBA"/>
</dbReference>
<dbReference type="FunFam" id="3.30.160.60:FF:001482">
    <property type="entry name" value="Hunchback"/>
    <property type="match status" value="1"/>
</dbReference>
<sequence length="687" mass="75480">MVFIREQLQWVASAPFTPPASEFRQPSTRRVQKSSDGVMLSDALSRSLFPFLPQLSGLHNLSAIQALNSGATLTSPPPSNQANGAPKYRCHLCGEEYDNATEFDQHGKSHFEHRCSYCDYTSKTEGRLKRHVKDFHETPPSSEATPTSSFPSSMGPGSQHSESDDSSSQQNASSTGGGGQGGACGGANPGQQKPRISKCKACGFVAETKTEFWEHSKMHIKHGKMLECPQCPFVTEYKHHLEYHLRNHYGSKPFKCAKCNYSCVNKSMLNSHMKSHSNVYQYRCEDCNYATKYCHSLKLHLRKYGHKPSVVLNPDGTPNPYPIIDVYGTRRGPRPKKNAPGGSPSHGNMSSNSALPDAIAGQPFPLLQTPLTDVASLLRTSNDWIHFPFAWTPTALDGVDRTTLTNGILPDLGLLTTQIPGQTLLSAESDADPENNSAQIQAENLESNIELSDIACSMTELSTEDKPATERSSAISTESMDLQMSPAPPAAAMPTPEQSENDIEHIEHHGRSVKSEPLDWNLEETPLDLSRSAPHSPVLMPSLNISTSISDHIPQSPPSGDAQSPMPDHAPPSLPSIETVSLLPLSNSCIQDNPLQSPPSSLPTPIVPPVTNPRPSLQSSSSRRKGRACKLDTFQCDFCDMLFKDSDMFTIHMKYHEFENPFKCKECGLQTTNRLDFFVHLARIPHK</sequence>
<feature type="region of interest" description="Disordered" evidence="17">
    <location>
        <begin position="548"/>
        <end position="624"/>
    </location>
</feature>
<dbReference type="GO" id="GO:0005634">
    <property type="term" value="C:nucleus"/>
    <property type="evidence" value="ECO:0007669"/>
    <property type="project" value="UniProtKB-SubCell"/>
</dbReference>
<evidence type="ECO:0000256" key="8">
    <source>
        <dbReference type="ARBA" id="ARBA00022723"/>
    </source>
</evidence>
<evidence type="ECO:0000256" key="13">
    <source>
        <dbReference type="ARBA" id="ARBA00023125"/>
    </source>
</evidence>
<accession>A0A7M7M9A3</accession>
<feature type="region of interest" description="Disordered" evidence="17">
    <location>
        <begin position="327"/>
        <end position="355"/>
    </location>
</feature>
<evidence type="ECO:0000256" key="14">
    <source>
        <dbReference type="ARBA" id="ARBA00023163"/>
    </source>
</evidence>
<feature type="compositionally biased region" description="Gly residues" evidence="17">
    <location>
        <begin position="175"/>
        <end position="188"/>
    </location>
</feature>
<dbReference type="PROSITE" id="PS00028">
    <property type="entry name" value="ZINC_FINGER_C2H2_1"/>
    <property type="match status" value="3"/>
</dbReference>
<evidence type="ECO:0000313" key="19">
    <source>
        <dbReference type="EnsemblMetazoa" id="XP_022645427"/>
    </source>
</evidence>
<comment type="similarity">
    <text evidence="4">Belongs to the hunchback C2H2-type zinc-finger protein family.</text>
</comment>
<evidence type="ECO:0000256" key="4">
    <source>
        <dbReference type="ARBA" id="ARBA00007746"/>
    </source>
</evidence>
<feature type="domain" description="C2H2-type" evidence="18">
    <location>
        <begin position="226"/>
        <end position="253"/>
    </location>
</feature>
<evidence type="ECO:0000256" key="15">
    <source>
        <dbReference type="ARBA" id="ARBA00023242"/>
    </source>
</evidence>
<evidence type="ECO:0000256" key="9">
    <source>
        <dbReference type="ARBA" id="ARBA00022737"/>
    </source>
</evidence>
<evidence type="ECO:0000256" key="7">
    <source>
        <dbReference type="ARBA" id="ARBA00022492"/>
    </source>
</evidence>
<dbReference type="PANTHER" id="PTHR24393:SF15">
    <property type="entry name" value="IP01243P-RELATED"/>
    <property type="match status" value="1"/>
</dbReference>
<evidence type="ECO:0000313" key="20">
    <source>
        <dbReference type="Proteomes" id="UP000594260"/>
    </source>
</evidence>
<dbReference type="Pfam" id="PF00096">
    <property type="entry name" value="zf-C2H2"/>
    <property type="match status" value="2"/>
</dbReference>
<dbReference type="GO" id="GO:0040034">
    <property type="term" value="P:regulation of development, heterochronic"/>
    <property type="evidence" value="ECO:0007669"/>
    <property type="project" value="UniProtKB-ARBA"/>
</dbReference>
<dbReference type="SUPFAM" id="SSF57667">
    <property type="entry name" value="beta-beta-alpha zinc fingers"/>
    <property type="match status" value="2"/>
</dbReference>
<feature type="domain" description="C2H2-type" evidence="18">
    <location>
        <begin position="88"/>
        <end position="115"/>
    </location>
</feature>
<dbReference type="SMART" id="SM00355">
    <property type="entry name" value="ZnF_C2H2"/>
    <property type="match status" value="8"/>
</dbReference>
<feature type="compositionally biased region" description="Polar residues" evidence="17">
    <location>
        <begin position="345"/>
        <end position="354"/>
    </location>
</feature>
<dbReference type="KEGG" id="vde:111243714"/>
<dbReference type="PANTHER" id="PTHR24393">
    <property type="entry name" value="ZINC FINGER PROTEIN"/>
    <property type="match status" value="1"/>
</dbReference>
<evidence type="ECO:0000256" key="2">
    <source>
        <dbReference type="ARBA" id="ARBA00004123"/>
    </source>
</evidence>
<evidence type="ECO:0000256" key="1">
    <source>
        <dbReference type="ARBA" id="ARBA00003983"/>
    </source>
</evidence>
<dbReference type="OrthoDB" id="10015593at2759"/>
<dbReference type="EnsemblMetazoa" id="XM_022789692">
    <property type="protein sequence ID" value="XP_022645427"/>
    <property type="gene ID" value="LOC111243714"/>
</dbReference>
<dbReference type="RefSeq" id="XP_022645427.1">
    <property type="nucleotide sequence ID" value="XM_022789692.1"/>
</dbReference>
<feature type="compositionally biased region" description="Polar residues" evidence="17">
    <location>
        <begin position="576"/>
        <end position="593"/>
    </location>
</feature>
<feature type="region of interest" description="Disordered" evidence="17">
    <location>
        <begin position="461"/>
        <end position="499"/>
    </location>
</feature>
<dbReference type="GeneID" id="111243714"/>
<dbReference type="GO" id="GO:0035282">
    <property type="term" value="P:segmentation"/>
    <property type="evidence" value="ECO:0007669"/>
    <property type="project" value="UniProtKB-KW"/>
</dbReference>
<keyword evidence="20" id="KW-1185">Reference proteome</keyword>
<evidence type="ECO:0000256" key="10">
    <source>
        <dbReference type="ARBA" id="ARBA00022771"/>
    </source>
</evidence>
<dbReference type="GO" id="GO:0000978">
    <property type="term" value="F:RNA polymerase II cis-regulatory region sequence-specific DNA binding"/>
    <property type="evidence" value="ECO:0007669"/>
    <property type="project" value="TreeGrafter"/>
</dbReference>
<evidence type="ECO:0000256" key="17">
    <source>
        <dbReference type="SAM" id="MobiDB-lite"/>
    </source>
</evidence>
<evidence type="ECO:0000256" key="6">
    <source>
        <dbReference type="ARBA" id="ARBA00022473"/>
    </source>
</evidence>
<reference evidence="19" key="1">
    <citation type="submission" date="2021-01" db="UniProtKB">
        <authorList>
            <consortium name="EnsemblMetazoa"/>
        </authorList>
    </citation>
    <scope>IDENTIFICATION</scope>
</reference>
<dbReference type="PROSITE" id="PS50157">
    <property type="entry name" value="ZINC_FINGER_C2H2_2"/>
    <property type="match status" value="4"/>
</dbReference>
<dbReference type="Proteomes" id="UP000594260">
    <property type="component" value="Unplaced"/>
</dbReference>
<dbReference type="Gene3D" id="3.30.160.60">
    <property type="entry name" value="Classic Zinc Finger"/>
    <property type="match status" value="4"/>
</dbReference>
<evidence type="ECO:0000259" key="18">
    <source>
        <dbReference type="PROSITE" id="PS50157"/>
    </source>
</evidence>
<evidence type="ECO:0000256" key="16">
    <source>
        <dbReference type="PROSITE-ProRule" id="PRU00042"/>
    </source>
</evidence>
<dbReference type="OMA" id="KPRISKC"/>
<evidence type="ECO:0000256" key="12">
    <source>
        <dbReference type="ARBA" id="ARBA00023015"/>
    </source>
</evidence>
<keyword evidence="14" id="KW-0804">Transcription</keyword>
<proteinExistence type="inferred from homology"/>
<dbReference type="InterPro" id="IPR013087">
    <property type="entry name" value="Znf_C2H2_type"/>
</dbReference>
<keyword evidence="12" id="KW-0805">Transcription regulation</keyword>
<keyword evidence="13" id="KW-0238">DNA-binding</keyword>
<dbReference type="GO" id="GO:0008270">
    <property type="term" value="F:zinc ion binding"/>
    <property type="evidence" value="ECO:0007669"/>
    <property type="project" value="UniProtKB-KW"/>
</dbReference>
<dbReference type="FunFam" id="3.30.160.60:FF:001301">
    <property type="entry name" value="Blast:Protein hunchback"/>
    <property type="match status" value="1"/>
</dbReference>
<feature type="region of interest" description="Disordered" evidence="17">
    <location>
        <begin position="135"/>
        <end position="195"/>
    </location>
</feature>
<keyword evidence="9" id="KW-0677">Repeat</keyword>
<comment type="subcellular location">
    <subcellularLocation>
        <location evidence="2">Nucleus</location>
    </subcellularLocation>
</comment>
<protein>
    <recommendedName>
        <fullName evidence="5">Protein hunchback</fullName>
    </recommendedName>
</protein>
<evidence type="ECO:0000256" key="5">
    <source>
        <dbReference type="ARBA" id="ARBA00013638"/>
    </source>
</evidence>
<name>A0A7M7M9A3_VARDE</name>
<dbReference type="InParanoid" id="A0A7M7M9A3"/>
<feature type="domain" description="C2H2-type" evidence="18">
    <location>
        <begin position="254"/>
        <end position="281"/>
    </location>
</feature>
<keyword evidence="8" id="KW-0479">Metal-binding</keyword>
<dbReference type="FunCoup" id="A0A7M7M9A3">
    <property type="interactions" value="35"/>
</dbReference>
<dbReference type="AlphaFoldDB" id="A0A7M7M9A3"/>
<dbReference type="InterPro" id="IPR036236">
    <property type="entry name" value="Znf_C2H2_sf"/>
</dbReference>
<keyword evidence="7" id="KW-0302">Gap protein</keyword>
<evidence type="ECO:0000256" key="11">
    <source>
        <dbReference type="ARBA" id="ARBA00022833"/>
    </source>
</evidence>
<comment type="function">
    <text evidence="1">Gap class segmentation protein that controls development of head structures.</text>
</comment>
<keyword evidence="11" id="KW-0862">Zinc</keyword>
<evidence type="ECO:0000256" key="3">
    <source>
        <dbReference type="ARBA" id="ARBA00006991"/>
    </source>
</evidence>
<keyword evidence="10 16" id="KW-0863">Zinc-finger</keyword>
<feature type="compositionally biased region" description="Low complexity" evidence="17">
    <location>
        <begin position="138"/>
        <end position="174"/>
    </location>
</feature>
<feature type="compositionally biased region" description="Polar residues" evidence="17">
    <location>
        <begin position="470"/>
        <end position="482"/>
    </location>
</feature>
<keyword evidence="6" id="KW-0217">Developmental protein</keyword>
<keyword evidence="15" id="KW-0539">Nucleus</keyword>
<feature type="domain" description="C2H2-type" evidence="18">
    <location>
        <begin position="634"/>
        <end position="661"/>
    </location>
</feature>
<feature type="compositionally biased region" description="Pro residues" evidence="17">
    <location>
        <begin position="596"/>
        <end position="612"/>
    </location>
</feature>
<comment type="similarity">
    <text evidence="3">Belongs to the krueppel C2H2-type zinc-finger protein family.</text>
</comment>
<organism evidence="19 20">
    <name type="scientific">Varroa destructor</name>
    <name type="common">Honeybee mite</name>
    <dbReference type="NCBI Taxonomy" id="109461"/>
    <lineage>
        <taxon>Eukaryota</taxon>
        <taxon>Metazoa</taxon>
        <taxon>Ecdysozoa</taxon>
        <taxon>Arthropoda</taxon>
        <taxon>Chelicerata</taxon>
        <taxon>Arachnida</taxon>
        <taxon>Acari</taxon>
        <taxon>Parasitiformes</taxon>
        <taxon>Mesostigmata</taxon>
        <taxon>Gamasina</taxon>
        <taxon>Dermanyssoidea</taxon>
        <taxon>Varroidae</taxon>
        <taxon>Varroa</taxon>
    </lineage>
</organism>
<dbReference type="GO" id="GO:0001228">
    <property type="term" value="F:DNA-binding transcription activator activity, RNA polymerase II-specific"/>
    <property type="evidence" value="ECO:0007669"/>
    <property type="project" value="TreeGrafter"/>
</dbReference>